<reference evidence="1 2" key="1">
    <citation type="journal article" date="2022" name="DNA Res.">
        <title>Chromosomal-level genome assembly of the orchid tree Bauhinia variegata (Leguminosae; Cercidoideae) supports the allotetraploid origin hypothesis of Bauhinia.</title>
        <authorList>
            <person name="Zhong Y."/>
            <person name="Chen Y."/>
            <person name="Zheng D."/>
            <person name="Pang J."/>
            <person name="Liu Y."/>
            <person name="Luo S."/>
            <person name="Meng S."/>
            <person name="Qian L."/>
            <person name="Wei D."/>
            <person name="Dai S."/>
            <person name="Zhou R."/>
        </authorList>
    </citation>
    <scope>NUCLEOTIDE SEQUENCE [LARGE SCALE GENOMIC DNA]</scope>
    <source>
        <strain evidence="1">BV-YZ2020</strain>
    </source>
</reference>
<comment type="caution">
    <text evidence="1">The sequence shown here is derived from an EMBL/GenBank/DDBJ whole genome shotgun (WGS) entry which is preliminary data.</text>
</comment>
<name>A0ACB9NCY2_BAUVA</name>
<proteinExistence type="predicted"/>
<evidence type="ECO:0000313" key="2">
    <source>
        <dbReference type="Proteomes" id="UP000828941"/>
    </source>
</evidence>
<sequence length="116" mass="12591">MLCLYTFIWVRKEETQEEKQEIGMASDKVVAVLLVISSMMVIFTSADEDIEDNDAIQVTQSSSSNGFDVGKKAPSYVDCYARCFGECSSRSGFGASLGLSSGYCDHVCSGECSPNK</sequence>
<organism evidence="1 2">
    <name type="scientific">Bauhinia variegata</name>
    <name type="common">Purple orchid tree</name>
    <name type="synonym">Phanera variegata</name>
    <dbReference type="NCBI Taxonomy" id="167791"/>
    <lineage>
        <taxon>Eukaryota</taxon>
        <taxon>Viridiplantae</taxon>
        <taxon>Streptophyta</taxon>
        <taxon>Embryophyta</taxon>
        <taxon>Tracheophyta</taxon>
        <taxon>Spermatophyta</taxon>
        <taxon>Magnoliopsida</taxon>
        <taxon>eudicotyledons</taxon>
        <taxon>Gunneridae</taxon>
        <taxon>Pentapetalae</taxon>
        <taxon>rosids</taxon>
        <taxon>fabids</taxon>
        <taxon>Fabales</taxon>
        <taxon>Fabaceae</taxon>
        <taxon>Cercidoideae</taxon>
        <taxon>Cercideae</taxon>
        <taxon>Bauhiniinae</taxon>
        <taxon>Bauhinia</taxon>
    </lineage>
</organism>
<gene>
    <name evidence="1" type="ORF">L6164_018434</name>
</gene>
<accession>A0ACB9NCY2</accession>
<dbReference type="EMBL" id="CM039432">
    <property type="protein sequence ID" value="KAI4333654.1"/>
    <property type="molecule type" value="Genomic_DNA"/>
</dbReference>
<dbReference type="Proteomes" id="UP000828941">
    <property type="component" value="Chromosome 7"/>
</dbReference>
<keyword evidence="2" id="KW-1185">Reference proteome</keyword>
<evidence type="ECO:0000313" key="1">
    <source>
        <dbReference type="EMBL" id="KAI4333654.1"/>
    </source>
</evidence>
<protein>
    <submittedName>
        <fullName evidence="1">Uncharacterized protein</fullName>
    </submittedName>
</protein>